<dbReference type="EMBL" id="DS113868">
    <property type="protein sequence ID" value="EAX94253.1"/>
    <property type="molecule type" value="Genomic_DNA"/>
</dbReference>
<dbReference type="Proteomes" id="UP000001542">
    <property type="component" value="Unassembled WGS sequence"/>
</dbReference>
<dbReference type="InterPro" id="IPR011050">
    <property type="entry name" value="Pectin_lyase_fold/virulence"/>
</dbReference>
<proteinExistence type="predicted"/>
<gene>
    <name evidence="1" type="ORF">TVAG_480700</name>
</gene>
<dbReference type="SUPFAM" id="SSF51126">
    <property type="entry name" value="Pectin lyase-like"/>
    <property type="match status" value="1"/>
</dbReference>
<reference evidence="1" key="1">
    <citation type="submission" date="2006-10" db="EMBL/GenBank/DDBJ databases">
        <authorList>
            <person name="Amadeo P."/>
            <person name="Zhao Q."/>
            <person name="Wortman J."/>
            <person name="Fraser-Liggett C."/>
            <person name="Carlton J."/>
        </authorList>
    </citation>
    <scope>NUCLEOTIDE SEQUENCE</scope>
    <source>
        <strain evidence="1">G3</strain>
    </source>
</reference>
<sequence>MSTSSYGARFAFIQISTEAGLNFYTEISVLNSNRGSNIGYNGICVDSGKFAFTRNNLTKNCCEFNSALGTHAAPGFVNFTLFDQNKAAKRIITQDSASVYRSIIVTNNTVSESDPEYPGMINYANGNILVENCYFANNNQGEDSLLGMNYANITLSNCLIVSDSSKIYSGVGTFSSDKPETPQMILDLFSTEHCPRHVYGFNTKLFSTTRLNPCSLFISNFTGKSKCHKPKVFPYNKSSKS</sequence>
<reference evidence="1" key="2">
    <citation type="journal article" date="2007" name="Science">
        <title>Draft genome sequence of the sexually transmitted pathogen Trichomonas vaginalis.</title>
        <authorList>
            <person name="Carlton J.M."/>
            <person name="Hirt R.P."/>
            <person name="Silva J.C."/>
            <person name="Delcher A.L."/>
            <person name="Schatz M."/>
            <person name="Zhao Q."/>
            <person name="Wortman J.R."/>
            <person name="Bidwell S.L."/>
            <person name="Alsmark U.C.M."/>
            <person name="Besteiro S."/>
            <person name="Sicheritz-Ponten T."/>
            <person name="Noel C.J."/>
            <person name="Dacks J.B."/>
            <person name="Foster P.G."/>
            <person name="Simillion C."/>
            <person name="Van de Peer Y."/>
            <person name="Miranda-Saavedra D."/>
            <person name="Barton G.J."/>
            <person name="Westrop G.D."/>
            <person name="Mueller S."/>
            <person name="Dessi D."/>
            <person name="Fiori P.L."/>
            <person name="Ren Q."/>
            <person name="Paulsen I."/>
            <person name="Zhang H."/>
            <person name="Bastida-Corcuera F.D."/>
            <person name="Simoes-Barbosa A."/>
            <person name="Brown M.T."/>
            <person name="Hayes R.D."/>
            <person name="Mukherjee M."/>
            <person name="Okumura C.Y."/>
            <person name="Schneider R."/>
            <person name="Smith A.J."/>
            <person name="Vanacova S."/>
            <person name="Villalvazo M."/>
            <person name="Haas B.J."/>
            <person name="Pertea M."/>
            <person name="Feldblyum T.V."/>
            <person name="Utterback T.R."/>
            <person name="Shu C.L."/>
            <person name="Osoegawa K."/>
            <person name="de Jong P.J."/>
            <person name="Hrdy I."/>
            <person name="Horvathova L."/>
            <person name="Zubacova Z."/>
            <person name="Dolezal P."/>
            <person name="Malik S.B."/>
            <person name="Logsdon J.M. Jr."/>
            <person name="Henze K."/>
            <person name="Gupta A."/>
            <person name="Wang C.C."/>
            <person name="Dunne R.L."/>
            <person name="Upcroft J.A."/>
            <person name="Upcroft P."/>
            <person name="White O."/>
            <person name="Salzberg S.L."/>
            <person name="Tang P."/>
            <person name="Chiu C.-H."/>
            <person name="Lee Y.-S."/>
            <person name="Embley T.M."/>
            <person name="Coombs G.H."/>
            <person name="Mottram J.C."/>
            <person name="Tachezy J."/>
            <person name="Fraser-Liggett C.M."/>
            <person name="Johnson P.J."/>
        </authorList>
    </citation>
    <scope>NUCLEOTIDE SEQUENCE [LARGE SCALE GENOMIC DNA]</scope>
    <source>
        <strain evidence="1">G3</strain>
    </source>
</reference>
<protein>
    <recommendedName>
        <fullName evidence="3">Right handed beta helix domain-containing protein</fullName>
    </recommendedName>
</protein>
<evidence type="ECO:0008006" key="3">
    <source>
        <dbReference type="Google" id="ProtNLM"/>
    </source>
</evidence>
<dbReference type="AlphaFoldDB" id="A2FLH0"/>
<evidence type="ECO:0000313" key="2">
    <source>
        <dbReference type="Proteomes" id="UP000001542"/>
    </source>
</evidence>
<dbReference type="VEuPathDB" id="TrichDB:TVAGG3_0907740"/>
<accession>A2FLH0</accession>
<organism evidence="1 2">
    <name type="scientific">Trichomonas vaginalis (strain ATCC PRA-98 / G3)</name>
    <dbReference type="NCBI Taxonomy" id="412133"/>
    <lineage>
        <taxon>Eukaryota</taxon>
        <taxon>Metamonada</taxon>
        <taxon>Parabasalia</taxon>
        <taxon>Trichomonadida</taxon>
        <taxon>Trichomonadidae</taxon>
        <taxon>Trichomonas</taxon>
    </lineage>
</organism>
<keyword evidence="2" id="KW-1185">Reference proteome</keyword>
<dbReference type="RefSeq" id="XP_001307183.1">
    <property type="nucleotide sequence ID" value="XM_001307182.1"/>
</dbReference>
<dbReference type="VEuPathDB" id="TrichDB:TVAG_480700"/>
<name>A2FLH0_TRIV3</name>
<dbReference type="KEGG" id="tva:4751982"/>
<evidence type="ECO:0000313" key="1">
    <source>
        <dbReference type="EMBL" id="EAX94253.1"/>
    </source>
</evidence>
<dbReference type="InParanoid" id="A2FLH0"/>